<keyword evidence="1" id="KW-0378">Hydrolase</keyword>
<evidence type="ECO:0000313" key="4">
    <source>
        <dbReference type="Proteomes" id="UP000214688"/>
    </source>
</evidence>
<evidence type="ECO:0000313" key="3">
    <source>
        <dbReference type="EMBL" id="ASS75330.1"/>
    </source>
</evidence>
<dbReference type="EMBL" id="CP022657">
    <property type="protein sequence ID" value="ASS75330.1"/>
    <property type="molecule type" value="Genomic_DNA"/>
</dbReference>
<dbReference type="RefSeq" id="WP_094236578.1">
    <property type="nucleotide sequence ID" value="NZ_CP022657.1"/>
</dbReference>
<dbReference type="GO" id="GO:0016787">
    <property type="term" value="F:hydrolase activity"/>
    <property type="evidence" value="ECO:0007669"/>
    <property type="project" value="UniProtKB-KW"/>
</dbReference>
<evidence type="ECO:0000259" key="2">
    <source>
        <dbReference type="Pfam" id="PF00144"/>
    </source>
</evidence>
<gene>
    <name evidence="3" type="ORF">CIG75_10235</name>
</gene>
<dbReference type="OrthoDB" id="9770183at2"/>
<dbReference type="SUPFAM" id="SSF56601">
    <property type="entry name" value="beta-lactamase/transpeptidase-like"/>
    <property type="match status" value="1"/>
</dbReference>
<dbReference type="Gene3D" id="3.40.710.10">
    <property type="entry name" value="DD-peptidase/beta-lactamase superfamily"/>
    <property type="match status" value="1"/>
</dbReference>
<proteinExistence type="predicted"/>
<dbReference type="Proteomes" id="UP000214688">
    <property type="component" value="Chromosome"/>
</dbReference>
<dbReference type="AlphaFoldDB" id="A0A223D140"/>
<accession>A0A223D140</accession>
<dbReference type="PANTHER" id="PTHR43283:SF11">
    <property type="entry name" value="BETA-LACTAMASE-RELATED DOMAIN-CONTAINING PROTEIN"/>
    <property type="match status" value="1"/>
</dbReference>
<dbReference type="InterPro" id="IPR012338">
    <property type="entry name" value="Beta-lactam/transpept-like"/>
</dbReference>
<evidence type="ECO:0000256" key="1">
    <source>
        <dbReference type="ARBA" id="ARBA00022801"/>
    </source>
</evidence>
<keyword evidence="4" id="KW-1185">Reference proteome</keyword>
<dbReference type="InterPro" id="IPR050789">
    <property type="entry name" value="Diverse_Enzym_Activities"/>
</dbReference>
<feature type="domain" description="Beta-lactamase-related" evidence="2">
    <location>
        <begin position="10"/>
        <end position="372"/>
    </location>
</feature>
<dbReference type="KEGG" id="tab:CIG75_10235"/>
<sequence>MTNLGDRLHSLVRAGIEQGVFPGAAVSVRKKGQLVLNDTFGHAEIVPKVRAMRAGMTFDIASLTKVMATLPAVLRTVRAGKVSLDRPIADYLPEWGAEGSRRAVTLTHLLTHTSGLPAWRPYYVRLHTAEEYCRQICREPLEYEPCTRVVYSDLGMQLAGFLLERIWQKSLVEICSQLVFEPLELSATGFYAQHDVPVPSTSKESQIGPIFVATEVGNVLEHGMCMEYAEKCRTGMLPEGAFFITEQDIAALAWRTATSYGTVNDGNCYYGLHGISGHAGLFSTVEDVARYLAMWREGGQVGGQTYLDRDLVSLVVSNRTKGLNLARGLGFEIAYKSNAFGHTGFTGTSLWYDPESDTEAVVLTNRVHPQVKAGIVDWRRTFHSVAFE</sequence>
<reference evidence="3 4" key="1">
    <citation type="journal article" date="2015" name="Int. J. Syst. Evol. Microbiol.">
        <title>Tumebacillus algifaecis sp. nov., isolated from decomposing algal scum.</title>
        <authorList>
            <person name="Wu Y.F."/>
            <person name="Zhang B."/>
            <person name="Xing P."/>
            <person name="Wu Q.L."/>
            <person name="Liu S.J."/>
        </authorList>
    </citation>
    <scope>NUCLEOTIDE SEQUENCE [LARGE SCALE GENOMIC DNA]</scope>
    <source>
        <strain evidence="3 4">THMBR28</strain>
    </source>
</reference>
<dbReference type="Pfam" id="PF00144">
    <property type="entry name" value="Beta-lactamase"/>
    <property type="match status" value="1"/>
</dbReference>
<dbReference type="PANTHER" id="PTHR43283">
    <property type="entry name" value="BETA-LACTAMASE-RELATED"/>
    <property type="match status" value="1"/>
</dbReference>
<dbReference type="InterPro" id="IPR001466">
    <property type="entry name" value="Beta-lactam-related"/>
</dbReference>
<name>A0A223D140_9BACL</name>
<organism evidence="3 4">
    <name type="scientific">Tumebacillus algifaecis</name>
    <dbReference type="NCBI Taxonomy" id="1214604"/>
    <lineage>
        <taxon>Bacteria</taxon>
        <taxon>Bacillati</taxon>
        <taxon>Bacillota</taxon>
        <taxon>Bacilli</taxon>
        <taxon>Bacillales</taxon>
        <taxon>Alicyclobacillaceae</taxon>
        <taxon>Tumebacillus</taxon>
    </lineage>
</organism>
<protein>
    <recommendedName>
        <fullName evidence="2">Beta-lactamase-related domain-containing protein</fullName>
    </recommendedName>
</protein>